<evidence type="ECO:0008006" key="4">
    <source>
        <dbReference type="Google" id="ProtNLM"/>
    </source>
</evidence>
<feature type="transmembrane region" description="Helical" evidence="1">
    <location>
        <begin position="59"/>
        <end position="92"/>
    </location>
</feature>
<accession>A0ABV2PYQ5</accession>
<dbReference type="InterPro" id="IPR045629">
    <property type="entry name" value="DUF6232"/>
</dbReference>
<dbReference type="RefSeq" id="WP_354550676.1">
    <property type="nucleotide sequence ID" value="NZ_JBEPSD010000002.1"/>
</dbReference>
<dbReference type="Proteomes" id="UP001549251">
    <property type="component" value="Unassembled WGS sequence"/>
</dbReference>
<keyword evidence="3" id="KW-1185">Reference proteome</keyword>
<keyword evidence="1" id="KW-1133">Transmembrane helix</keyword>
<comment type="caution">
    <text evidence="2">The sequence shown here is derived from an EMBL/GenBank/DDBJ whole genome shotgun (WGS) entry which is preliminary data.</text>
</comment>
<gene>
    <name evidence="2" type="ORF">ABIE04_002535</name>
</gene>
<evidence type="ECO:0000313" key="2">
    <source>
        <dbReference type="EMBL" id="MET4570174.1"/>
    </source>
</evidence>
<proteinExistence type="predicted"/>
<evidence type="ECO:0000313" key="3">
    <source>
        <dbReference type="Proteomes" id="UP001549251"/>
    </source>
</evidence>
<protein>
    <recommendedName>
        <fullName evidence="4">QacE</fullName>
    </recommendedName>
</protein>
<dbReference type="Pfam" id="PF19744">
    <property type="entry name" value="DUF6232"/>
    <property type="match status" value="1"/>
</dbReference>
<sequence>MSDVMPPPLAPLAERTFFSEGNTLVTNARLVSNGQTYAIAGVTSVKAVVEPAKSTGVGWAILGALVLLVSLLNGWAVGIGLGALALVLGILVAKSQKPMHHLVLHSSSGEVRAISSQDGAVVARILAAVNNAIISRS</sequence>
<dbReference type="EMBL" id="JBEPSD010000002">
    <property type="protein sequence ID" value="MET4570174.1"/>
    <property type="molecule type" value="Genomic_DNA"/>
</dbReference>
<keyword evidence="1" id="KW-0472">Membrane</keyword>
<organism evidence="2 3">
    <name type="scientific">Rhodanobacter soli</name>
    <dbReference type="NCBI Taxonomy" id="590609"/>
    <lineage>
        <taxon>Bacteria</taxon>
        <taxon>Pseudomonadati</taxon>
        <taxon>Pseudomonadota</taxon>
        <taxon>Gammaproteobacteria</taxon>
        <taxon>Lysobacterales</taxon>
        <taxon>Rhodanobacteraceae</taxon>
        <taxon>Rhodanobacter</taxon>
    </lineage>
</organism>
<reference evidence="2 3" key="1">
    <citation type="submission" date="2024-06" db="EMBL/GenBank/DDBJ databases">
        <title>Sorghum-associated microbial communities from plants grown in Nebraska, USA.</title>
        <authorList>
            <person name="Schachtman D."/>
        </authorList>
    </citation>
    <scope>NUCLEOTIDE SEQUENCE [LARGE SCALE GENOMIC DNA]</scope>
    <source>
        <strain evidence="2 3">1757</strain>
    </source>
</reference>
<name>A0ABV2PYQ5_9GAMM</name>
<evidence type="ECO:0000256" key="1">
    <source>
        <dbReference type="SAM" id="Phobius"/>
    </source>
</evidence>
<keyword evidence="1" id="KW-0812">Transmembrane</keyword>